<keyword evidence="12 16" id="KW-1133">Transmembrane helix</keyword>
<evidence type="ECO:0000313" key="19">
    <source>
        <dbReference type="Proteomes" id="UP000015453"/>
    </source>
</evidence>
<evidence type="ECO:0000256" key="13">
    <source>
        <dbReference type="ARBA" id="ARBA00023136"/>
    </source>
</evidence>
<evidence type="ECO:0000256" key="14">
    <source>
        <dbReference type="ARBA" id="ARBA00024209"/>
    </source>
</evidence>
<dbReference type="FunFam" id="3.30.40.10:FF:000285">
    <property type="entry name" value="RING-H2 finger protein ATL43"/>
    <property type="match status" value="1"/>
</dbReference>
<comment type="similarity">
    <text evidence="14">Belongs to the RING-type zinc finger family. ATL subfamily.</text>
</comment>
<dbReference type="Gene3D" id="3.30.40.10">
    <property type="entry name" value="Zinc/RING finger domain, C3HC4 (zinc finger)"/>
    <property type="match status" value="1"/>
</dbReference>
<reference evidence="18 19" key="1">
    <citation type="journal article" date="2013" name="BMC Genomics">
        <title>The miniature genome of a carnivorous plant Genlisea aurea contains a low number of genes and short non-coding sequences.</title>
        <authorList>
            <person name="Leushkin E.V."/>
            <person name="Sutormin R.A."/>
            <person name="Nabieva E.R."/>
            <person name="Penin A.A."/>
            <person name="Kondrashov A.S."/>
            <person name="Logacheva M.D."/>
        </authorList>
    </citation>
    <scope>NUCLEOTIDE SEQUENCE [LARGE SCALE GENOMIC DNA]</scope>
</reference>
<evidence type="ECO:0000256" key="16">
    <source>
        <dbReference type="SAM" id="Phobius"/>
    </source>
</evidence>
<keyword evidence="5" id="KW-0808">Transferase</keyword>
<evidence type="ECO:0000256" key="9">
    <source>
        <dbReference type="ARBA" id="ARBA00022771"/>
    </source>
</evidence>
<dbReference type="PANTHER" id="PTHR46539">
    <property type="entry name" value="E3 UBIQUITIN-PROTEIN LIGASE ATL42"/>
    <property type="match status" value="1"/>
</dbReference>
<comment type="catalytic activity">
    <reaction evidence="1">
        <text>S-ubiquitinyl-[E2 ubiquitin-conjugating enzyme]-L-cysteine + [acceptor protein]-L-lysine = [E2 ubiquitin-conjugating enzyme]-L-cysteine + N(6)-ubiquitinyl-[acceptor protein]-L-lysine.</text>
        <dbReference type="EC" id="2.3.2.27"/>
    </reaction>
</comment>
<evidence type="ECO:0000256" key="3">
    <source>
        <dbReference type="ARBA" id="ARBA00004906"/>
    </source>
</evidence>
<keyword evidence="6 16" id="KW-0812">Transmembrane</keyword>
<gene>
    <name evidence="18" type="ORF">M569_08563</name>
</gene>
<dbReference type="SUPFAM" id="SSF57850">
    <property type="entry name" value="RING/U-box"/>
    <property type="match status" value="1"/>
</dbReference>
<dbReference type="OrthoDB" id="8062037at2759"/>
<keyword evidence="7" id="KW-0479">Metal-binding</keyword>
<dbReference type="SMART" id="SM00184">
    <property type="entry name" value="RING"/>
    <property type="match status" value="1"/>
</dbReference>
<keyword evidence="8" id="KW-0732">Signal</keyword>
<dbReference type="GO" id="GO:0008270">
    <property type="term" value="F:zinc ion binding"/>
    <property type="evidence" value="ECO:0007669"/>
    <property type="project" value="UniProtKB-KW"/>
</dbReference>
<evidence type="ECO:0000256" key="8">
    <source>
        <dbReference type="ARBA" id="ARBA00022729"/>
    </source>
</evidence>
<dbReference type="GO" id="GO:0061630">
    <property type="term" value="F:ubiquitin protein ligase activity"/>
    <property type="evidence" value="ECO:0007669"/>
    <property type="project" value="UniProtKB-EC"/>
</dbReference>
<comment type="pathway">
    <text evidence="3">Protein modification; protein ubiquitination.</text>
</comment>
<dbReference type="InterPro" id="IPR001841">
    <property type="entry name" value="Znf_RING"/>
</dbReference>
<evidence type="ECO:0000259" key="17">
    <source>
        <dbReference type="PROSITE" id="PS50089"/>
    </source>
</evidence>
<sequence>DSFAGFQPTLAFVIAMLSIMFSLTFILLLYAKFCHRIPAAHQFHDGLLISARRRFSGLDRKAVESLPYFRFADLRGAKQGLECCVCLNRFEDVEVLRLLPKCKHAFHIDCIDNWLEKHATCPLCRRRVTQDDLLAIPAIESSRLPSGRSELFVRLEEGEE</sequence>
<dbReference type="Proteomes" id="UP000015453">
    <property type="component" value="Unassembled WGS sequence"/>
</dbReference>
<evidence type="ECO:0000256" key="2">
    <source>
        <dbReference type="ARBA" id="ARBA00004167"/>
    </source>
</evidence>
<evidence type="ECO:0000313" key="18">
    <source>
        <dbReference type="EMBL" id="EPS66214.1"/>
    </source>
</evidence>
<evidence type="ECO:0000256" key="12">
    <source>
        <dbReference type="ARBA" id="ARBA00022989"/>
    </source>
</evidence>
<feature type="transmembrane region" description="Helical" evidence="16">
    <location>
        <begin position="12"/>
        <end position="31"/>
    </location>
</feature>
<comment type="subcellular location">
    <subcellularLocation>
        <location evidence="2">Membrane</location>
        <topology evidence="2">Single-pass membrane protein</topology>
    </subcellularLocation>
</comment>
<dbReference type="Pfam" id="PF13639">
    <property type="entry name" value="zf-RING_2"/>
    <property type="match status" value="1"/>
</dbReference>
<dbReference type="AlphaFoldDB" id="S8CGV2"/>
<evidence type="ECO:0000256" key="11">
    <source>
        <dbReference type="ARBA" id="ARBA00022833"/>
    </source>
</evidence>
<dbReference type="InterPro" id="IPR013083">
    <property type="entry name" value="Znf_RING/FYVE/PHD"/>
</dbReference>
<keyword evidence="11" id="KW-0862">Zinc</keyword>
<dbReference type="EC" id="2.3.2.27" evidence="4"/>
<keyword evidence="10" id="KW-0833">Ubl conjugation pathway</keyword>
<feature type="domain" description="RING-type" evidence="17">
    <location>
        <begin position="83"/>
        <end position="125"/>
    </location>
</feature>
<evidence type="ECO:0000256" key="15">
    <source>
        <dbReference type="PROSITE-ProRule" id="PRU00175"/>
    </source>
</evidence>
<comment type="caution">
    <text evidence="18">The sequence shown here is derived from an EMBL/GenBank/DDBJ whole genome shotgun (WGS) entry which is preliminary data.</text>
</comment>
<keyword evidence="19" id="KW-1185">Reference proteome</keyword>
<dbReference type="PROSITE" id="PS50089">
    <property type="entry name" value="ZF_RING_2"/>
    <property type="match status" value="1"/>
</dbReference>
<proteinExistence type="inferred from homology"/>
<accession>S8CGV2</accession>
<evidence type="ECO:0000256" key="6">
    <source>
        <dbReference type="ARBA" id="ARBA00022692"/>
    </source>
</evidence>
<keyword evidence="9 15" id="KW-0863">Zinc-finger</keyword>
<evidence type="ECO:0000256" key="5">
    <source>
        <dbReference type="ARBA" id="ARBA00022679"/>
    </source>
</evidence>
<dbReference type="GO" id="GO:0016020">
    <property type="term" value="C:membrane"/>
    <property type="evidence" value="ECO:0007669"/>
    <property type="project" value="UniProtKB-SubCell"/>
</dbReference>
<name>S8CGV2_9LAMI</name>
<feature type="non-terminal residue" evidence="18">
    <location>
        <position position="160"/>
    </location>
</feature>
<protein>
    <recommendedName>
        <fullName evidence="4">RING-type E3 ubiquitin transferase</fullName>
        <ecNumber evidence="4">2.3.2.27</ecNumber>
    </recommendedName>
</protein>
<keyword evidence="13 16" id="KW-0472">Membrane</keyword>
<dbReference type="CDD" id="cd16461">
    <property type="entry name" value="RING-H2_EL5-like"/>
    <property type="match status" value="1"/>
</dbReference>
<feature type="non-terminal residue" evidence="18">
    <location>
        <position position="1"/>
    </location>
</feature>
<dbReference type="EMBL" id="AUSU01003799">
    <property type="protein sequence ID" value="EPS66214.1"/>
    <property type="molecule type" value="Genomic_DNA"/>
</dbReference>
<evidence type="ECO:0000256" key="1">
    <source>
        <dbReference type="ARBA" id="ARBA00000900"/>
    </source>
</evidence>
<evidence type="ECO:0000256" key="10">
    <source>
        <dbReference type="ARBA" id="ARBA00022786"/>
    </source>
</evidence>
<evidence type="ECO:0000256" key="4">
    <source>
        <dbReference type="ARBA" id="ARBA00012483"/>
    </source>
</evidence>
<organism evidence="18 19">
    <name type="scientific">Genlisea aurea</name>
    <dbReference type="NCBI Taxonomy" id="192259"/>
    <lineage>
        <taxon>Eukaryota</taxon>
        <taxon>Viridiplantae</taxon>
        <taxon>Streptophyta</taxon>
        <taxon>Embryophyta</taxon>
        <taxon>Tracheophyta</taxon>
        <taxon>Spermatophyta</taxon>
        <taxon>Magnoliopsida</taxon>
        <taxon>eudicotyledons</taxon>
        <taxon>Gunneridae</taxon>
        <taxon>Pentapetalae</taxon>
        <taxon>asterids</taxon>
        <taxon>lamiids</taxon>
        <taxon>Lamiales</taxon>
        <taxon>Lentibulariaceae</taxon>
        <taxon>Genlisea</taxon>
    </lineage>
</organism>
<dbReference type="PANTHER" id="PTHR46539:SF1">
    <property type="entry name" value="E3 UBIQUITIN-PROTEIN LIGASE ATL42"/>
    <property type="match status" value="1"/>
</dbReference>
<evidence type="ECO:0000256" key="7">
    <source>
        <dbReference type="ARBA" id="ARBA00022723"/>
    </source>
</evidence>